<dbReference type="PANTHER" id="PTHR35601">
    <property type="entry name" value="TOXIN RELE"/>
    <property type="match status" value="1"/>
</dbReference>
<dbReference type="Pfam" id="PF05016">
    <property type="entry name" value="ParE_toxin"/>
    <property type="match status" value="1"/>
</dbReference>
<organism evidence="3 4">
    <name type="scientific">Allokutzneria multivorans</name>
    <dbReference type="NCBI Taxonomy" id="1142134"/>
    <lineage>
        <taxon>Bacteria</taxon>
        <taxon>Bacillati</taxon>
        <taxon>Actinomycetota</taxon>
        <taxon>Actinomycetes</taxon>
        <taxon>Pseudonocardiales</taxon>
        <taxon>Pseudonocardiaceae</taxon>
        <taxon>Allokutzneria</taxon>
    </lineage>
</organism>
<gene>
    <name evidence="3" type="primary">relE</name>
    <name evidence="3" type="ORF">GCM10022247_14130</name>
</gene>
<dbReference type="EMBL" id="BAABAL010000005">
    <property type="protein sequence ID" value="GAA3995477.1"/>
    <property type="molecule type" value="Genomic_DNA"/>
</dbReference>
<evidence type="ECO:0000256" key="1">
    <source>
        <dbReference type="ARBA" id="ARBA00006226"/>
    </source>
</evidence>
<protein>
    <submittedName>
        <fullName evidence="3">Type II toxin-antitoxin system mRNA interferase RelE</fullName>
    </submittedName>
</protein>
<dbReference type="PANTHER" id="PTHR35601:SF1">
    <property type="entry name" value="TOXIN RELE"/>
    <property type="match status" value="1"/>
</dbReference>
<reference evidence="4" key="1">
    <citation type="journal article" date="2019" name="Int. J. Syst. Evol. Microbiol.">
        <title>The Global Catalogue of Microorganisms (GCM) 10K type strain sequencing project: providing services to taxonomists for standard genome sequencing and annotation.</title>
        <authorList>
            <consortium name="The Broad Institute Genomics Platform"/>
            <consortium name="The Broad Institute Genome Sequencing Center for Infectious Disease"/>
            <person name="Wu L."/>
            <person name="Ma J."/>
        </authorList>
    </citation>
    <scope>NUCLEOTIDE SEQUENCE [LARGE SCALE GENOMIC DNA]</scope>
    <source>
        <strain evidence="4">JCM 17342</strain>
    </source>
</reference>
<dbReference type="RefSeq" id="WP_344871844.1">
    <property type="nucleotide sequence ID" value="NZ_BAABAL010000005.1"/>
</dbReference>
<keyword evidence="4" id="KW-1185">Reference proteome</keyword>
<evidence type="ECO:0000313" key="4">
    <source>
        <dbReference type="Proteomes" id="UP001501747"/>
    </source>
</evidence>
<dbReference type="Gene3D" id="3.30.2310.20">
    <property type="entry name" value="RelE-like"/>
    <property type="match status" value="1"/>
</dbReference>
<comment type="similarity">
    <text evidence="1">Belongs to the RelE toxin family.</text>
</comment>
<dbReference type="SUPFAM" id="SSF143011">
    <property type="entry name" value="RelE-like"/>
    <property type="match status" value="1"/>
</dbReference>
<evidence type="ECO:0000256" key="2">
    <source>
        <dbReference type="ARBA" id="ARBA00022649"/>
    </source>
</evidence>
<sequence length="92" mass="10310">MTVPPSYKIEFSATARRGMNKLPVEAALALLELISGPLAENPRRLGKPLDEPYDGVLSARRGEYRVLYAIQDNTMTVVVLAVSHRRDAYRPR</sequence>
<dbReference type="InterPro" id="IPR035093">
    <property type="entry name" value="RelE/ParE_toxin_dom_sf"/>
</dbReference>
<comment type="caution">
    <text evidence="3">The sequence shown here is derived from an EMBL/GenBank/DDBJ whole genome shotgun (WGS) entry which is preliminary data.</text>
</comment>
<dbReference type="Proteomes" id="UP001501747">
    <property type="component" value="Unassembled WGS sequence"/>
</dbReference>
<accession>A0ABP7RBX9</accession>
<dbReference type="InterPro" id="IPR007712">
    <property type="entry name" value="RelE/ParE_toxin"/>
</dbReference>
<evidence type="ECO:0000313" key="3">
    <source>
        <dbReference type="EMBL" id="GAA3995477.1"/>
    </source>
</evidence>
<keyword evidence="2" id="KW-1277">Toxin-antitoxin system</keyword>
<name>A0ABP7RBX9_9PSEU</name>
<proteinExistence type="inferred from homology"/>